<name>A0ABS1UF68_9PROT</name>
<protein>
    <submittedName>
        <fullName evidence="1">Transposase</fullName>
    </submittedName>
</protein>
<proteinExistence type="predicted"/>
<organism evidence="1 2">
    <name type="scientific">Belnapia arida</name>
    <dbReference type="NCBI Taxonomy" id="2804533"/>
    <lineage>
        <taxon>Bacteria</taxon>
        <taxon>Pseudomonadati</taxon>
        <taxon>Pseudomonadota</taxon>
        <taxon>Alphaproteobacteria</taxon>
        <taxon>Acetobacterales</taxon>
        <taxon>Roseomonadaceae</taxon>
        <taxon>Belnapia</taxon>
    </lineage>
</organism>
<sequence length="146" mass="16536">LFALLLLRERLRLTYRGLEDLLCLAGQLRRVLGLRAVPDHATVWRFARHHVSPHLLDAALTETVRRARGDAERASQIALDSTGLFLAHTSRYFEWRAKRHRGQRGWLKWASAMWVAPQILLAQRVRPGPCGDFTDLPPLASAAAAR</sequence>
<feature type="non-terminal residue" evidence="1">
    <location>
        <position position="146"/>
    </location>
</feature>
<accession>A0ABS1UF68</accession>
<dbReference type="Proteomes" id="UP000660885">
    <property type="component" value="Unassembled WGS sequence"/>
</dbReference>
<keyword evidence="2" id="KW-1185">Reference proteome</keyword>
<comment type="caution">
    <text evidence="1">The sequence shown here is derived from an EMBL/GenBank/DDBJ whole genome shotgun (WGS) entry which is preliminary data.</text>
</comment>
<gene>
    <name evidence="1" type="ORF">JMJ56_33320</name>
</gene>
<feature type="non-terminal residue" evidence="1">
    <location>
        <position position="1"/>
    </location>
</feature>
<dbReference type="EMBL" id="JAETWB010000185">
    <property type="protein sequence ID" value="MBL6082825.1"/>
    <property type="molecule type" value="Genomic_DNA"/>
</dbReference>
<dbReference type="RefSeq" id="WP_202836148.1">
    <property type="nucleotide sequence ID" value="NZ_JAETWB010000185.1"/>
</dbReference>
<reference evidence="1 2" key="1">
    <citation type="submission" date="2021-01" db="EMBL/GenBank/DDBJ databases">
        <title>Belnapia mucosa sp. nov. and Belnapia arida sp. nov., isolated from the Tabernas Desert (Almeria, Spain).</title>
        <authorList>
            <person name="Molina-Menor E."/>
            <person name="Vidal-Verdu A."/>
            <person name="Calonge A."/>
            <person name="Satari L."/>
            <person name="Pereto J."/>
            <person name="Porcar M."/>
        </authorList>
    </citation>
    <scope>NUCLEOTIDE SEQUENCE [LARGE SCALE GENOMIC DNA]</scope>
    <source>
        <strain evidence="1 2">T18</strain>
    </source>
</reference>
<evidence type="ECO:0000313" key="1">
    <source>
        <dbReference type="EMBL" id="MBL6082825.1"/>
    </source>
</evidence>
<evidence type="ECO:0000313" key="2">
    <source>
        <dbReference type="Proteomes" id="UP000660885"/>
    </source>
</evidence>